<name>A0AAW0D6Q3_9AGAR</name>
<evidence type="ECO:0000313" key="2">
    <source>
        <dbReference type="EMBL" id="KAK7046495.1"/>
    </source>
</evidence>
<evidence type="ECO:0000313" key="3">
    <source>
        <dbReference type="Proteomes" id="UP001362999"/>
    </source>
</evidence>
<comment type="caution">
    <text evidence="2">The sequence shown here is derived from an EMBL/GenBank/DDBJ whole genome shotgun (WGS) entry which is preliminary data.</text>
</comment>
<organism evidence="2 3">
    <name type="scientific">Favolaschia claudopus</name>
    <dbReference type="NCBI Taxonomy" id="2862362"/>
    <lineage>
        <taxon>Eukaryota</taxon>
        <taxon>Fungi</taxon>
        <taxon>Dikarya</taxon>
        <taxon>Basidiomycota</taxon>
        <taxon>Agaricomycotina</taxon>
        <taxon>Agaricomycetes</taxon>
        <taxon>Agaricomycetidae</taxon>
        <taxon>Agaricales</taxon>
        <taxon>Marasmiineae</taxon>
        <taxon>Mycenaceae</taxon>
        <taxon>Favolaschia</taxon>
    </lineage>
</organism>
<protein>
    <submittedName>
        <fullName evidence="2">Uncharacterized protein</fullName>
    </submittedName>
</protein>
<proteinExistence type="predicted"/>
<evidence type="ECO:0000256" key="1">
    <source>
        <dbReference type="SAM" id="MobiDB-lite"/>
    </source>
</evidence>
<keyword evidence="3" id="KW-1185">Reference proteome</keyword>
<dbReference type="Proteomes" id="UP001362999">
    <property type="component" value="Unassembled WGS sequence"/>
</dbReference>
<sequence length="378" mass="41952">MKYDRSTIKEGLQSPSSGAFNVSIQTVNLVQLKFSIRRLTSPSDSSLQFKSTHTFTLIATRRRLECELHAKLNVVLHREVTLSRRLHFNSNTLTQFAQNKRSKLLQSYDTDVIQSKTYLLLYLRTNEYSTRTERAPPALRPNSIPTRHPAPPLCSDCAASGDAGISKRRLGGSEIDGTRRGVSVPFGARYRDGGVAGDEGDAAPVTDETVGAEAERRCQRLKGKTNKSERVKERGECDAPIACRQRGTDASKSALNLCTSLLVVGRIRSRAAVCTMGRRERGSRRYDCDVKPEHISNGNRQRGVNFRRETWRNVRECEGGGGHREVGRQEREGRGRVACNRLARLAWSEDGGDVAPVDERRPAGCGVGGLGEREDKLE</sequence>
<dbReference type="EMBL" id="JAWWNJ010000010">
    <property type="protein sequence ID" value="KAK7046495.1"/>
    <property type="molecule type" value="Genomic_DNA"/>
</dbReference>
<dbReference type="AlphaFoldDB" id="A0AAW0D6Q3"/>
<gene>
    <name evidence="2" type="ORF">R3P38DRAFT_3421367</name>
</gene>
<feature type="region of interest" description="Disordered" evidence="1">
    <location>
        <begin position="351"/>
        <end position="378"/>
    </location>
</feature>
<reference evidence="2 3" key="1">
    <citation type="journal article" date="2024" name="J Genomics">
        <title>Draft genome sequencing and assembly of Favolaschia claudopus CIRM-BRFM 2984 isolated from oak limbs.</title>
        <authorList>
            <person name="Navarro D."/>
            <person name="Drula E."/>
            <person name="Chaduli D."/>
            <person name="Cazenave R."/>
            <person name="Ahrendt S."/>
            <person name="Wang J."/>
            <person name="Lipzen A."/>
            <person name="Daum C."/>
            <person name="Barry K."/>
            <person name="Grigoriev I.V."/>
            <person name="Favel A."/>
            <person name="Rosso M.N."/>
            <person name="Martin F."/>
        </authorList>
    </citation>
    <scope>NUCLEOTIDE SEQUENCE [LARGE SCALE GENOMIC DNA]</scope>
    <source>
        <strain evidence="2 3">CIRM-BRFM 2984</strain>
    </source>
</reference>
<accession>A0AAW0D6Q3</accession>